<dbReference type="Proteomes" id="UP000284842">
    <property type="component" value="Unassembled WGS sequence"/>
</dbReference>
<dbReference type="InterPro" id="IPR032675">
    <property type="entry name" value="LRR_dom_sf"/>
</dbReference>
<evidence type="ECO:0000313" key="3">
    <source>
        <dbReference type="Proteomes" id="UP000284842"/>
    </source>
</evidence>
<sequence length="368" mass="41427">MPPRKRKATDSNAPSTGKKAKTIAAEKVASPPASVQEHDASILPCGGESGSSTDDKAMLSLPPELVNEILKCYPEIVIGAEKVSDHIPVLGMQYLERTRVLRSLSQVCRAYRNAFLPLLWETIHICCCSEQEKSFYKKLGDTMIRYAAGLEASPALKPFIRSANLVFTRYKTAEVLPPFARCLESLPNLRTIHIIHTHTQMTTALKTGFENVTLSNIRTIIGPGNCHEILKRCPNVTTVWCTTGDGSTLVGVMRKHCPNVEELRVIKACPKLRILDIQYHADLTLITQNLPFFKFFHTIIARAPINETGNEDPGMDNFINHFKAAFKKLPSIDHNRKIRIHYEDWSSKWSRNNKPPLVSFYKDVEMDE</sequence>
<organism evidence="2 3">
    <name type="scientific">Panaeolus cyanescens</name>
    <dbReference type="NCBI Taxonomy" id="181874"/>
    <lineage>
        <taxon>Eukaryota</taxon>
        <taxon>Fungi</taxon>
        <taxon>Dikarya</taxon>
        <taxon>Basidiomycota</taxon>
        <taxon>Agaricomycotina</taxon>
        <taxon>Agaricomycetes</taxon>
        <taxon>Agaricomycetidae</taxon>
        <taxon>Agaricales</taxon>
        <taxon>Agaricineae</taxon>
        <taxon>Galeropsidaceae</taxon>
        <taxon>Panaeolus</taxon>
    </lineage>
</organism>
<dbReference type="AlphaFoldDB" id="A0A409Y9J4"/>
<dbReference type="InParanoid" id="A0A409Y9J4"/>
<accession>A0A409Y9J4</accession>
<feature type="region of interest" description="Disordered" evidence="1">
    <location>
        <begin position="1"/>
        <end position="40"/>
    </location>
</feature>
<proteinExistence type="predicted"/>
<evidence type="ECO:0000313" key="2">
    <source>
        <dbReference type="EMBL" id="PPQ99541.1"/>
    </source>
</evidence>
<reference evidence="2 3" key="1">
    <citation type="journal article" date="2018" name="Evol. Lett.">
        <title>Horizontal gene cluster transfer increased hallucinogenic mushroom diversity.</title>
        <authorList>
            <person name="Reynolds H.T."/>
            <person name="Vijayakumar V."/>
            <person name="Gluck-Thaler E."/>
            <person name="Korotkin H.B."/>
            <person name="Matheny P.B."/>
            <person name="Slot J.C."/>
        </authorList>
    </citation>
    <scope>NUCLEOTIDE SEQUENCE [LARGE SCALE GENOMIC DNA]</scope>
    <source>
        <strain evidence="2 3">2629</strain>
    </source>
</reference>
<comment type="caution">
    <text evidence="2">The sequence shown here is derived from an EMBL/GenBank/DDBJ whole genome shotgun (WGS) entry which is preliminary data.</text>
</comment>
<protein>
    <submittedName>
        <fullName evidence="2">Uncharacterized protein</fullName>
    </submittedName>
</protein>
<name>A0A409Y9J4_9AGAR</name>
<gene>
    <name evidence="2" type="ORF">CVT24_005331</name>
</gene>
<dbReference type="Gene3D" id="3.80.10.10">
    <property type="entry name" value="Ribonuclease Inhibitor"/>
    <property type="match status" value="1"/>
</dbReference>
<keyword evidence="3" id="KW-1185">Reference proteome</keyword>
<dbReference type="EMBL" id="NHTK01001355">
    <property type="protein sequence ID" value="PPQ99541.1"/>
    <property type="molecule type" value="Genomic_DNA"/>
</dbReference>
<evidence type="ECO:0000256" key="1">
    <source>
        <dbReference type="SAM" id="MobiDB-lite"/>
    </source>
</evidence>
<dbReference type="OrthoDB" id="3251070at2759"/>